<reference evidence="1 2" key="1">
    <citation type="journal article" date="2019" name="Nat. Ecol. Evol.">
        <title>Megaphylogeny resolves global patterns of mushroom evolution.</title>
        <authorList>
            <person name="Varga T."/>
            <person name="Krizsan K."/>
            <person name="Foldi C."/>
            <person name="Dima B."/>
            <person name="Sanchez-Garcia M."/>
            <person name="Sanchez-Ramirez S."/>
            <person name="Szollosi G.J."/>
            <person name="Szarkandi J.G."/>
            <person name="Papp V."/>
            <person name="Albert L."/>
            <person name="Andreopoulos W."/>
            <person name="Angelini C."/>
            <person name="Antonin V."/>
            <person name="Barry K.W."/>
            <person name="Bougher N.L."/>
            <person name="Buchanan P."/>
            <person name="Buyck B."/>
            <person name="Bense V."/>
            <person name="Catcheside P."/>
            <person name="Chovatia M."/>
            <person name="Cooper J."/>
            <person name="Damon W."/>
            <person name="Desjardin D."/>
            <person name="Finy P."/>
            <person name="Geml J."/>
            <person name="Haridas S."/>
            <person name="Hughes K."/>
            <person name="Justo A."/>
            <person name="Karasinski D."/>
            <person name="Kautmanova I."/>
            <person name="Kiss B."/>
            <person name="Kocsube S."/>
            <person name="Kotiranta H."/>
            <person name="LaButti K.M."/>
            <person name="Lechner B.E."/>
            <person name="Liimatainen K."/>
            <person name="Lipzen A."/>
            <person name="Lukacs Z."/>
            <person name="Mihaltcheva S."/>
            <person name="Morgado L.N."/>
            <person name="Niskanen T."/>
            <person name="Noordeloos M.E."/>
            <person name="Ohm R.A."/>
            <person name="Ortiz-Santana B."/>
            <person name="Ovrebo C."/>
            <person name="Racz N."/>
            <person name="Riley R."/>
            <person name="Savchenko A."/>
            <person name="Shiryaev A."/>
            <person name="Soop K."/>
            <person name="Spirin V."/>
            <person name="Szebenyi C."/>
            <person name="Tomsovsky M."/>
            <person name="Tulloss R.E."/>
            <person name="Uehling J."/>
            <person name="Grigoriev I.V."/>
            <person name="Vagvolgyi C."/>
            <person name="Papp T."/>
            <person name="Martin F.M."/>
            <person name="Miettinen O."/>
            <person name="Hibbett D.S."/>
            <person name="Nagy L.G."/>
        </authorList>
    </citation>
    <scope>NUCLEOTIDE SEQUENCE [LARGE SCALE GENOMIC DNA]</scope>
    <source>
        <strain evidence="1 2">HHB13444</strain>
    </source>
</reference>
<keyword evidence="2" id="KW-1185">Reference proteome</keyword>
<protein>
    <recommendedName>
        <fullName evidence="3">RNI-like protein</fullName>
    </recommendedName>
</protein>
<gene>
    <name evidence="1" type="ORF">K466DRAFT_112827</name>
</gene>
<proteinExistence type="predicted"/>
<dbReference type="EMBL" id="ML211154">
    <property type="protein sequence ID" value="TFK87429.1"/>
    <property type="molecule type" value="Genomic_DNA"/>
</dbReference>
<evidence type="ECO:0008006" key="3">
    <source>
        <dbReference type="Google" id="ProtNLM"/>
    </source>
</evidence>
<organism evidence="1 2">
    <name type="scientific">Polyporus arcularius HHB13444</name>
    <dbReference type="NCBI Taxonomy" id="1314778"/>
    <lineage>
        <taxon>Eukaryota</taxon>
        <taxon>Fungi</taxon>
        <taxon>Dikarya</taxon>
        <taxon>Basidiomycota</taxon>
        <taxon>Agaricomycotina</taxon>
        <taxon>Agaricomycetes</taxon>
        <taxon>Polyporales</taxon>
        <taxon>Polyporaceae</taxon>
        <taxon>Polyporus</taxon>
    </lineage>
</organism>
<sequence length="448" mass="49849">MSQSITVSDFQSSDEPWSGILKFETGAEIMGFILLTLCSDSDSRLSVLEGFHFSTGVLASSVAEMLQAFILRFSLTMNITHLIMDYAEEFFGSSSGLAEAFAALKTIKYVKIHDVGIHGDLFLRKTRSCFVSADLTMATVFDQHPRCLRSPLSAGRRVSVRNLIVLMRGAQNDLVELTASGCRTLHPDDSECCHIYPNVRTLDLQDNDLPVTTQYAHAFPNISKLRVETSLDLLSALAVSKTDSVTKHRSRNRDQQLKTGTWKALDACHAPLLDHFMLCLICPVKELHVFGPYMNPDMLYQVLKTTRPSALSLRGFFLDDLDTRRFAKLLRQPCAVNLKRLELCICIKSADVDVAGNLDQLLSALRPLKIGSLCVSISCFFPRRSKSAGRRDEESKDEAEHYLKDLSLEVLTAGLQADIPSLERVSLTLEGHPHRPRTKMVIGAILEG</sequence>
<evidence type="ECO:0000313" key="1">
    <source>
        <dbReference type="EMBL" id="TFK87429.1"/>
    </source>
</evidence>
<dbReference type="AlphaFoldDB" id="A0A5C3PES7"/>
<name>A0A5C3PES7_9APHY</name>
<dbReference type="Proteomes" id="UP000308197">
    <property type="component" value="Unassembled WGS sequence"/>
</dbReference>
<accession>A0A5C3PES7</accession>
<dbReference type="InParanoid" id="A0A5C3PES7"/>
<evidence type="ECO:0000313" key="2">
    <source>
        <dbReference type="Proteomes" id="UP000308197"/>
    </source>
</evidence>